<gene>
    <name evidence="5" type="ORF">EOT10_22705</name>
</gene>
<evidence type="ECO:0000256" key="2">
    <source>
        <dbReference type="ARBA" id="ARBA00033743"/>
    </source>
</evidence>
<dbReference type="InterPro" id="IPR051429">
    <property type="entry name" value="Encapsulin_nc"/>
</dbReference>
<dbReference type="RefSeq" id="WP_127830130.1">
    <property type="nucleotide sequence ID" value="NZ_RZYA01000011.1"/>
</dbReference>
<dbReference type="InterPro" id="IPR007544">
    <property type="entry name" value="ENCAP"/>
</dbReference>
<dbReference type="GO" id="GO:0140737">
    <property type="term" value="C:encapsulin nanocompartment"/>
    <property type="evidence" value="ECO:0007669"/>
    <property type="project" value="UniProtKB-SubCell"/>
</dbReference>
<name>A0A3S3UEI1_9ACTN</name>
<reference evidence="5 6" key="1">
    <citation type="submission" date="2019-01" db="EMBL/GenBank/DDBJ databases">
        <title>Genome sequences of Streptomyces and Rhizobium isolates collected from root and soil.</title>
        <authorList>
            <person name="Chhettri S."/>
            <person name="Sevigny J.L."/>
            <person name="Sen A."/>
            <person name="Ennis N."/>
            <person name="Tisa L."/>
        </authorList>
    </citation>
    <scope>NUCLEOTIDE SEQUENCE [LARGE SCALE GENOMIC DNA]</scope>
    <source>
        <strain evidence="5 6">San01</strain>
    </source>
</reference>
<accession>A0A3S3UEI1</accession>
<evidence type="ECO:0000256" key="1">
    <source>
        <dbReference type="ARBA" id="ARBA00033738"/>
    </source>
</evidence>
<comment type="subcellular location">
    <subcellularLocation>
        <location evidence="1">Encapsulin nanocompartment</location>
    </subcellularLocation>
</comment>
<dbReference type="Gene3D" id="3.30.2400.30">
    <property type="match status" value="1"/>
</dbReference>
<proteinExistence type="inferred from homology"/>
<dbReference type="Gene3D" id="3.30.2320.10">
    <property type="entry name" value="hypothetical protein PF0899 domain"/>
    <property type="match status" value="1"/>
</dbReference>
<dbReference type="OrthoDB" id="2922at2"/>
<evidence type="ECO:0000313" key="6">
    <source>
        <dbReference type="Proteomes" id="UP000283128"/>
    </source>
</evidence>
<dbReference type="PIRSF" id="PIRSF019254">
    <property type="entry name" value="CFP29"/>
    <property type="match status" value="1"/>
</dbReference>
<dbReference type="PANTHER" id="PTHR37165:SF1">
    <property type="entry name" value="TYPE 1 ENCAPSULIN SHELL PROTEIN"/>
    <property type="match status" value="1"/>
</dbReference>
<dbReference type="Proteomes" id="UP000283128">
    <property type="component" value="Unassembled WGS sequence"/>
</dbReference>
<organism evidence="5 6">
    <name type="scientific">Streptomyces antnestii</name>
    <dbReference type="NCBI Taxonomy" id="2494256"/>
    <lineage>
        <taxon>Bacteria</taxon>
        <taxon>Bacillati</taxon>
        <taxon>Actinomycetota</taxon>
        <taxon>Actinomycetes</taxon>
        <taxon>Kitasatosporales</taxon>
        <taxon>Streptomycetaceae</taxon>
        <taxon>Streptomyces</taxon>
    </lineage>
</organism>
<dbReference type="EMBL" id="RZYA01000011">
    <property type="protein sequence ID" value="RVU22260.1"/>
    <property type="molecule type" value="Genomic_DNA"/>
</dbReference>
<evidence type="ECO:0000256" key="3">
    <source>
        <dbReference type="ARBA" id="ARBA00033787"/>
    </source>
</evidence>
<protein>
    <recommendedName>
        <fullName evidence="4">Type 1 encapsulin shell protein</fullName>
    </recommendedName>
</protein>
<keyword evidence="6" id="KW-1185">Reference proteome</keyword>
<keyword evidence="3" id="KW-1284">Encapsulin nanocompartment</keyword>
<sequence>MNNLHRELAPISDAAWAEIEQEASRTFQRHVAGRRVLDVTGPDGLELAAVGTGHLRSVTPPAPGVFARLREAQPLVELRVPFTVSREAVDDVERGSNDSDWQPVKDAARTMAFAEDQAVFDGYAAANIAGVRERTSNPVLSLPAEPRDYPDTISRALSALRLAGVDGPYSLLLGAEAYTAVSETTDHGFPVSGHIARLLDGDLIWAPAINGAFVLSTRGGDYELRIGQDLSIGYTAHDATGVELYFQETLTFLMYTDEAVVALNA</sequence>
<dbReference type="Pfam" id="PF04454">
    <property type="entry name" value="Linocin_M18"/>
    <property type="match status" value="1"/>
</dbReference>
<dbReference type="PANTHER" id="PTHR37165">
    <property type="entry name" value="PEPTIDASE U56 FAMILY"/>
    <property type="match status" value="1"/>
</dbReference>
<dbReference type="NCBIfam" id="NF041155">
    <property type="entry name" value="encap_f1"/>
    <property type="match status" value="1"/>
</dbReference>
<dbReference type="AlphaFoldDB" id="A0A3S3UEI1"/>
<evidence type="ECO:0000313" key="5">
    <source>
        <dbReference type="EMBL" id="RVU22260.1"/>
    </source>
</evidence>
<comment type="similarity">
    <text evidence="2">Belongs to the encapsulin family. Family 1 subfamily.</text>
</comment>
<evidence type="ECO:0000256" key="4">
    <source>
        <dbReference type="ARBA" id="ARBA00050023"/>
    </source>
</evidence>
<comment type="caution">
    <text evidence="5">The sequence shown here is derived from an EMBL/GenBank/DDBJ whole genome shotgun (WGS) entry which is preliminary data.</text>
</comment>